<dbReference type="EMBL" id="MN739903">
    <property type="protein sequence ID" value="QHT76834.1"/>
    <property type="molecule type" value="Genomic_DNA"/>
</dbReference>
<keyword evidence="1" id="KW-0472">Membrane</keyword>
<sequence>MYSVIKIFNIISLKIAINEFYFLMHVIIN</sequence>
<name>A0A6C0H8N3_9ZZZZ</name>
<accession>A0A6C0H8N3</accession>
<proteinExistence type="predicted"/>
<evidence type="ECO:0000256" key="1">
    <source>
        <dbReference type="SAM" id="Phobius"/>
    </source>
</evidence>
<organism evidence="2">
    <name type="scientific">viral metagenome</name>
    <dbReference type="NCBI Taxonomy" id="1070528"/>
    <lineage>
        <taxon>unclassified sequences</taxon>
        <taxon>metagenomes</taxon>
        <taxon>organismal metagenomes</taxon>
    </lineage>
</organism>
<evidence type="ECO:0000313" key="2">
    <source>
        <dbReference type="EMBL" id="QHT76834.1"/>
    </source>
</evidence>
<reference evidence="2" key="1">
    <citation type="journal article" date="2020" name="Nature">
        <title>Giant virus diversity and host interactions through global metagenomics.</title>
        <authorList>
            <person name="Schulz F."/>
            <person name="Roux S."/>
            <person name="Paez-Espino D."/>
            <person name="Jungbluth S."/>
            <person name="Walsh D.A."/>
            <person name="Denef V.J."/>
            <person name="McMahon K.D."/>
            <person name="Konstantinidis K.T."/>
            <person name="Eloe-Fadrosh E.A."/>
            <person name="Kyrpides N.C."/>
            <person name="Woyke T."/>
        </authorList>
    </citation>
    <scope>NUCLEOTIDE SEQUENCE</scope>
    <source>
        <strain evidence="2">GVMAG-M-3300023179-82</strain>
    </source>
</reference>
<feature type="transmembrane region" description="Helical" evidence="1">
    <location>
        <begin position="7"/>
        <end position="28"/>
    </location>
</feature>
<protein>
    <submittedName>
        <fullName evidence="2">Uncharacterized protein</fullName>
    </submittedName>
</protein>
<keyword evidence="1" id="KW-1133">Transmembrane helix</keyword>
<keyword evidence="1" id="KW-0812">Transmembrane</keyword>
<dbReference type="AlphaFoldDB" id="A0A6C0H8N3"/>